<organism evidence="1 2">
    <name type="scientific">Corchorus olitorius</name>
    <dbReference type="NCBI Taxonomy" id="93759"/>
    <lineage>
        <taxon>Eukaryota</taxon>
        <taxon>Viridiplantae</taxon>
        <taxon>Streptophyta</taxon>
        <taxon>Embryophyta</taxon>
        <taxon>Tracheophyta</taxon>
        <taxon>Spermatophyta</taxon>
        <taxon>Magnoliopsida</taxon>
        <taxon>eudicotyledons</taxon>
        <taxon>Gunneridae</taxon>
        <taxon>Pentapetalae</taxon>
        <taxon>rosids</taxon>
        <taxon>malvids</taxon>
        <taxon>Malvales</taxon>
        <taxon>Malvaceae</taxon>
        <taxon>Grewioideae</taxon>
        <taxon>Apeibeae</taxon>
        <taxon>Corchorus</taxon>
    </lineage>
</organism>
<proteinExistence type="predicted"/>
<comment type="caution">
    <text evidence="1">The sequence shown here is derived from an EMBL/GenBank/DDBJ whole genome shotgun (WGS) entry which is preliminary data.</text>
</comment>
<evidence type="ECO:0000313" key="1">
    <source>
        <dbReference type="EMBL" id="OMO68802.1"/>
    </source>
</evidence>
<dbReference type="Proteomes" id="UP000187203">
    <property type="component" value="Unassembled WGS sequence"/>
</dbReference>
<accession>A0A1R3HES2</accession>
<protein>
    <submittedName>
        <fullName evidence="1">Uncharacterized protein</fullName>
    </submittedName>
</protein>
<dbReference type="EMBL" id="AWUE01020345">
    <property type="protein sequence ID" value="OMO68802.1"/>
    <property type="molecule type" value="Genomic_DNA"/>
</dbReference>
<reference evidence="2" key="1">
    <citation type="submission" date="2013-09" db="EMBL/GenBank/DDBJ databases">
        <title>Corchorus olitorius genome sequencing.</title>
        <authorList>
            <person name="Alam M."/>
            <person name="Haque M.S."/>
            <person name="Islam M.S."/>
            <person name="Emdad E.M."/>
            <person name="Islam M.M."/>
            <person name="Ahmed B."/>
            <person name="Halim A."/>
            <person name="Hossen Q.M.M."/>
            <person name="Hossain M.Z."/>
            <person name="Ahmed R."/>
            <person name="Khan M.M."/>
            <person name="Islam R."/>
            <person name="Rashid M.M."/>
            <person name="Khan S.A."/>
            <person name="Rahman M.S."/>
            <person name="Alam M."/>
            <person name="Yahiya A.S."/>
            <person name="Khan M.S."/>
            <person name="Azam M.S."/>
            <person name="Haque T."/>
            <person name="Lashkar M.Z.H."/>
            <person name="Akhand A.I."/>
            <person name="Morshed G."/>
            <person name="Roy S."/>
            <person name="Uddin K.S."/>
            <person name="Rabeya T."/>
            <person name="Hossain A.S."/>
            <person name="Chowdhury A."/>
            <person name="Snigdha A.R."/>
            <person name="Mortoza M.S."/>
            <person name="Matin S.A."/>
            <person name="Hoque S.M.E."/>
            <person name="Islam M.K."/>
            <person name="Roy D.K."/>
            <person name="Haider R."/>
            <person name="Moosa M.M."/>
            <person name="Elias S.M."/>
            <person name="Hasan A.M."/>
            <person name="Jahan S."/>
            <person name="Shafiuddin M."/>
            <person name="Mahmood N."/>
            <person name="Shommy N.S."/>
        </authorList>
    </citation>
    <scope>NUCLEOTIDE SEQUENCE [LARGE SCALE GENOMIC DNA]</scope>
    <source>
        <strain evidence="2">cv. O-4</strain>
    </source>
</reference>
<gene>
    <name evidence="1" type="ORF">COLO4_29406</name>
</gene>
<evidence type="ECO:0000313" key="2">
    <source>
        <dbReference type="Proteomes" id="UP000187203"/>
    </source>
</evidence>
<sequence>MVTWRSSDPAVASFVTASFVTSGGTESEFIGSTAAAGGGKLNRDLSSLLLLLTGTSTGSKLISFATTRSLHQITLSPPNVDGKYMFFPNLNSNSILQVTVDNATSRKAILVKVVPEETCPTAESIASNSASTMPNSS</sequence>
<keyword evidence="2" id="KW-1185">Reference proteome</keyword>
<name>A0A1R3HES2_9ROSI</name>
<dbReference type="AlphaFoldDB" id="A0A1R3HES2"/>